<dbReference type="Proteomes" id="UP001152798">
    <property type="component" value="Chromosome 4"/>
</dbReference>
<evidence type="ECO:0008006" key="3">
    <source>
        <dbReference type="Google" id="ProtNLM"/>
    </source>
</evidence>
<evidence type="ECO:0000313" key="2">
    <source>
        <dbReference type="Proteomes" id="UP001152798"/>
    </source>
</evidence>
<name>A0A9P0MLE7_NEZVI</name>
<dbReference type="AlphaFoldDB" id="A0A9P0MLE7"/>
<accession>A0A9P0MLE7</accession>
<dbReference type="OrthoDB" id="6626517at2759"/>
<sequence>MSTALLKKSLELVDTEFVRNSKVHRRKNREKKVYTELKLKNKNKKHKETRSIADVKQGNLNSVEKIRKQLKKKNVNDSYKKKLKLLHTPPSRKLVEQVLGYLGYAEDTKKKAEEEQKTAFTEEDFLKFEKEYVDTD</sequence>
<gene>
    <name evidence="1" type="ORF">NEZAVI_LOCUS7530</name>
</gene>
<dbReference type="InterPro" id="IPR023262">
    <property type="entry name" value="AROS"/>
</dbReference>
<reference evidence="1" key="1">
    <citation type="submission" date="2022-01" db="EMBL/GenBank/DDBJ databases">
        <authorList>
            <person name="King R."/>
        </authorList>
    </citation>
    <scope>NUCLEOTIDE SEQUENCE</scope>
</reference>
<dbReference type="EMBL" id="OV725080">
    <property type="protein sequence ID" value="CAH1397750.1"/>
    <property type="molecule type" value="Genomic_DNA"/>
</dbReference>
<organism evidence="1 2">
    <name type="scientific">Nezara viridula</name>
    <name type="common">Southern green stink bug</name>
    <name type="synonym">Cimex viridulus</name>
    <dbReference type="NCBI Taxonomy" id="85310"/>
    <lineage>
        <taxon>Eukaryota</taxon>
        <taxon>Metazoa</taxon>
        <taxon>Ecdysozoa</taxon>
        <taxon>Arthropoda</taxon>
        <taxon>Hexapoda</taxon>
        <taxon>Insecta</taxon>
        <taxon>Pterygota</taxon>
        <taxon>Neoptera</taxon>
        <taxon>Paraneoptera</taxon>
        <taxon>Hemiptera</taxon>
        <taxon>Heteroptera</taxon>
        <taxon>Panheteroptera</taxon>
        <taxon>Pentatomomorpha</taxon>
        <taxon>Pentatomoidea</taxon>
        <taxon>Pentatomidae</taxon>
        <taxon>Pentatominae</taxon>
        <taxon>Nezara</taxon>
    </lineage>
</organism>
<protein>
    <recommendedName>
        <fullName evidence="3">Active regulator of SIRT1</fullName>
    </recommendedName>
</protein>
<evidence type="ECO:0000313" key="1">
    <source>
        <dbReference type="EMBL" id="CAH1397750.1"/>
    </source>
</evidence>
<keyword evidence="2" id="KW-1185">Reference proteome</keyword>
<proteinExistence type="predicted"/>
<dbReference type="PRINTS" id="PR02029">
    <property type="entry name" value="ACTREGSIRT1"/>
</dbReference>